<organism evidence="10 11">
    <name type="scientific">Flavobacterium granuli</name>
    <dbReference type="NCBI Taxonomy" id="280093"/>
    <lineage>
        <taxon>Bacteria</taxon>
        <taxon>Pseudomonadati</taxon>
        <taxon>Bacteroidota</taxon>
        <taxon>Flavobacteriia</taxon>
        <taxon>Flavobacteriales</taxon>
        <taxon>Flavobacteriaceae</taxon>
        <taxon>Flavobacterium</taxon>
    </lineage>
</organism>
<dbReference type="Proteomes" id="UP000184384">
    <property type="component" value="Unassembled WGS sequence"/>
</dbReference>
<dbReference type="STRING" id="280093.SAMN05443373_101537"/>
<gene>
    <name evidence="9" type="ORF">BC624_101537</name>
    <name evidence="10" type="ORF">SAMN05443373_101537</name>
</gene>
<keyword evidence="12" id="KW-1185">Reference proteome</keyword>
<reference evidence="10" key="1">
    <citation type="submission" date="2016-11" db="EMBL/GenBank/DDBJ databases">
        <authorList>
            <person name="Jaros S."/>
            <person name="Januszkiewicz K."/>
            <person name="Wedrychowicz H."/>
        </authorList>
    </citation>
    <scope>NUCLEOTIDE SEQUENCE [LARGE SCALE GENOMIC DNA]</scope>
    <source>
        <strain evidence="10">DSM 19729</strain>
    </source>
</reference>
<reference evidence="9 12" key="3">
    <citation type="submission" date="2018-03" db="EMBL/GenBank/DDBJ databases">
        <title>Genomic Encyclopedia of Archaeal and Bacterial Type Strains, Phase II (KMG-II): from individual species to whole genera.</title>
        <authorList>
            <person name="Goeker M."/>
        </authorList>
    </citation>
    <scope>NUCLEOTIDE SEQUENCE [LARGE SCALE GENOMIC DNA]</scope>
    <source>
        <strain evidence="9 12">DSM 17797</strain>
    </source>
</reference>
<feature type="chain" id="PRO_5012431890" evidence="6">
    <location>
        <begin position="24"/>
        <end position="528"/>
    </location>
</feature>
<protein>
    <submittedName>
        <fullName evidence="9">Outer membrane starch-binding protein</fullName>
    </submittedName>
    <submittedName>
        <fullName evidence="10">Starch-binding associating with outer membrane</fullName>
    </submittedName>
</protein>
<dbReference type="Gene3D" id="1.25.40.390">
    <property type="match status" value="1"/>
</dbReference>
<dbReference type="GO" id="GO:0009279">
    <property type="term" value="C:cell outer membrane"/>
    <property type="evidence" value="ECO:0007669"/>
    <property type="project" value="UniProtKB-SubCell"/>
</dbReference>
<evidence type="ECO:0000256" key="6">
    <source>
        <dbReference type="SAM" id="SignalP"/>
    </source>
</evidence>
<evidence type="ECO:0000256" key="3">
    <source>
        <dbReference type="ARBA" id="ARBA00022729"/>
    </source>
</evidence>
<evidence type="ECO:0000313" key="9">
    <source>
        <dbReference type="EMBL" id="PRZ28244.1"/>
    </source>
</evidence>
<feature type="domain" description="RagB/SusD" evidence="7">
    <location>
        <begin position="306"/>
        <end position="528"/>
    </location>
</feature>
<feature type="domain" description="SusD-like N-terminal" evidence="8">
    <location>
        <begin position="74"/>
        <end position="232"/>
    </location>
</feature>
<evidence type="ECO:0000259" key="7">
    <source>
        <dbReference type="Pfam" id="PF07980"/>
    </source>
</evidence>
<dbReference type="InterPro" id="IPR033985">
    <property type="entry name" value="SusD-like_N"/>
</dbReference>
<dbReference type="SUPFAM" id="SSF48452">
    <property type="entry name" value="TPR-like"/>
    <property type="match status" value="1"/>
</dbReference>
<dbReference type="PROSITE" id="PS51257">
    <property type="entry name" value="PROKAR_LIPOPROTEIN"/>
    <property type="match status" value="1"/>
</dbReference>
<sequence>MNKKVLKLAILVCFAPLMGLVSCSNEFTNLDPKGSTSNVNFWKTEQDAVEAVNSIYFYMKDEDMFARGYFWYINASDDMVTGRINSQADNIKSFKIKGTEGYTSWMYPQSYKVIRRANDVLRHVPKMNVEQKLKNRLLGEAYFMRAFHYFWLAHTYGDNGSNGGVPIITEANMDEPAGSFKRPKSVADNYAQIVEDLTKAAELLPLYTEYSSANLGRAHKDAALAYIAKTYLYWAQFDNTKYAEAVKYCDAVTNSGSGRALIDTNNPQQDYRLLHSHLNNWTSEYIWSVDSGVEGGSKLPGVMLENKGWGKYNGWGYYTPTESLYQEFEANDVRRGVTILNFGDEFGYFGAKKKYQSENSLSGFQFNKYMYEYQFENPIGVYINSNGDAPTTVYNVPLMRYAEILLIKSEALIMQGKNGDAPLNQVRDRAGLPAVTNATMVNLKHERRVELAGEFANRHFDLVRWGDAQEVYSKPLYGRIHTDRSNPDSPYNLKVVWPARNFNPNHMNVWPIPTSVITSSGIPQNVGW</sequence>
<evidence type="ECO:0000256" key="1">
    <source>
        <dbReference type="ARBA" id="ARBA00004442"/>
    </source>
</evidence>
<evidence type="ECO:0000256" key="4">
    <source>
        <dbReference type="ARBA" id="ARBA00023136"/>
    </source>
</evidence>
<evidence type="ECO:0000313" key="10">
    <source>
        <dbReference type="EMBL" id="SHG35773.1"/>
    </source>
</evidence>
<keyword evidence="3 6" id="KW-0732">Signal</keyword>
<dbReference type="AlphaFoldDB" id="A0A1M5J6Y7"/>
<dbReference type="InterPro" id="IPR011990">
    <property type="entry name" value="TPR-like_helical_dom_sf"/>
</dbReference>
<reference evidence="11" key="2">
    <citation type="submission" date="2016-11" db="EMBL/GenBank/DDBJ databases">
        <authorList>
            <person name="Varghese N."/>
            <person name="Submissions S."/>
        </authorList>
    </citation>
    <scope>NUCLEOTIDE SEQUENCE [LARGE SCALE GENOMIC DNA]</scope>
    <source>
        <strain evidence="11">DSM 19729</strain>
    </source>
</reference>
<evidence type="ECO:0000313" key="11">
    <source>
        <dbReference type="Proteomes" id="UP000184384"/>
    </source>
</evidence>
<dbReference type="OrthoDB" id="5694214at2"/>
<proteinExistence type="inferred from homology"/>
<dbReference type="Proteomes" id="UP000237771">
    <property type="component" value="Unassembled WGS sequence"/>
</dbReference>
<feature type="signal peptide" evidence="6">
    <location>
        <begin position="1"/>
        <end position="23"/>
    </location>
</feature>
<dbReference type="EMBL" id="PVUB01000001">
    <property type="protein sequence ID" value="PRZ28244.1"/>
    <property type="molecule type" value="Genomic_DNA"/>
</dbReference>
<dbReference type="CDD" id="cd08977">
    <property type="entry name" value="SusD"/>
    <property type="match status" value="1"/>
</dbReference>
<keyword evidence="5" id="KW-0998">Cell outer membrane</keyword>
<evidence type="ECO:0000259" key="8">
    <source>
        <dbReference type="Pfam" id="PF14322"/>
    </source>
</evidence>
<keyword evidence="4" id="KW-0472">Membrane</keyword>
<evidence type="ECO:0000256" key="5">
    <source>
        <dbReference type="ARBA" id="ARBA00023237"/>
    </source>
</evidence>
<comment type="similarity">
    <text evidence="2">Belongs to the SusD family.</text>
</comment>
<dbReference type="Pfam" id="PF14322">
    <property type="entry name" value="SusD-like_3"/>
    <property type="match status" value="1"/>
</dbReference>
<dbReference type="Pfam" id="PF07980">
    <property type="entry name" value="SusD_RagB"/>
    <property type="match status" value="1"/>
</dbReference>
<dbReference type="EMBL" id="FQWO01000001">
    <property type="protein sequence ID" value="SHG35773.1"/>
    <property type="molecule type" value="Genomic_DNA"/>
</dbReference>
<evidence type="ECO:0000313" key="12">
    <source>
        <dbReference type="Proteomes" id="UP000237771"/>
    </source>
</evidence>
<comment type="subcellular location">
    <subcellularLocation>
        <location evidence="1">Cell outer membrane</location>
    </subcellularLocation>
</comment>
<dbReference type="RefSeq" id="WP_072939417.1">
    <property type="nucleotide sequence ID" value="NZ_FQWO01000001.1"/>
</dbReference>
<dbReference type="InterPro" id="IPR012944">
    <property type="entry name" value="SusD_RagB_dom"/>
</dbReference>
<evidence type="ECO:0000256" key="2">
    <source>
        <dbReference type="ARBA" id="ARBA00006275"/>
    </source>
</evidence>
<accession>A0A1M5J6Y7</accession>
<name>A0A1M5J6Y7_9FLAO</name>